<dbReference type="PANTHER" id="PTHR47917">
    <property type="match status" value="1"/>
</dbReference>
<dbReference type="Proteomes" id="UP001501461">
    <property type="component" value="Unassembled WGS sequence"/>
</dbReference>
<gene>
    <name evidence="9" type="ORF">GCM10009720_14490</name>
</gene>
<dbReference type="RefSeq" id="WP_343957035.1">
    <property type="nucleotide sequence ID" value="NZ_BAAAMN010000022.1"/>
</dbReference>
<dbReference type="Pfam" id="PF01996">
    <property type="entry name" value="F420_ligase"/>
    <property type="match status" value="1"/>
</dbReference>
<evidence type="ECO:0000256" key="3">
    <source>
        <dbReference type="ARBA" id="ARBA00022741"/>
    </source>
</evidence>
<protein>
    <recommendedName>
        <fullName evidence="8">Coenzyme F420:L-glutamate ligase-like domain-containing protein</fullName>
    </recommendedName>
</protein>
<dbReference type="NCBIfam" id="TIGR01916">
    <property type="entry name" value="F420_cofE"/>
    <property type="match status" value="1"/>
</dbReference>
<keyword evidence="1" id="KW-0436">Ligase</keyword>
<evidence type="ECO:0000256" key="4">
    <source>
        <dbReference type="ARBA" id="ARBA00022842"/>
    </source>
</evidence>
<evidence type="ECO:0000256" key="5">
    <source>
        <dbReference type="ARBA" id="ARBA00022958"/>
    </source>
</evidence>
<keyword evidence="10" id="KW-1185">Reference proteome</keyword>
<dbReference type="InterPro" id="IPR002847">
    <property type="entry name" value="F420-0_gamma-glut_ligase-dom"/>
</dbReference>
<keyword evidence="4" id="KW-0460">Magnesium</keyword>
<reference evidence="10" key="1">
    <citation type="journal article" date="2019" name="Int. J. Syst. Evol. Microbiol.">
        <title>The Global Catalogue of Microorganisms (GCM) 10K type strain sequencing project: providing services to taxonomists for standard genome sequencing and annotation.</title>
        <authorList>
            <consortium name="The Broad Institute Genomics Platform"/>
            <consortium name="The Broad Institute Genome Sequencing Center for Infectious Disease"/>
            <person name="Wu L."/>
            <person name="Ma J."/>
        </authorList>
    </citation>
    <scope>NUCLEOTIDE SEQUENCE [LARGE SCALE GENOMIC DNA]</scope>
    <source>
        <strain evidence="10">JCM 13595</strain>
    </source>
</reference>
<evidence type="ECO:0000256" key="2">
    <source>
        <dbReference type="ARBA" id="ARBA00022723"/>
    </source>
</evidence>
<dbReference type="PANTHER" id="PTHR47917:SF1">
    <property type="entry name" value="COENZYME F420:L-GLUTAMATE LIGASE"/>
    <property type="match status" value="1"/>
</dbReference>
<evidence type="ECO:0000256" key="6">
    <source>
        <dbReference type="ARBA" id="ARBA00023134"/>
    </source>
</evidence>
<evidence type="ECO:0000313" key="10">
    <source>
        <dbReference type="Proteomes" id="UP001501461"/>
    </source>
</evidence>
<keyword evidence="6" id="KW-0342">GTP-binding</keyword>
<keyword evidence="3" id="KW-0547">Nucleotide-binding</keyword>
<accession>A0ABP5FZH1</accession>
<feature type="domain" description="Coenzyme F420:L-glutamate ligase-like" evidence="8">
    <location>
        <begin position="12"/>
        <end position="211"/>
    </location>
</feature>
<keyword evidence="2" id="KW-0479">Metal-binding</keyword>
<dbReference type="SUPFAM" id="SSF144010">
    <property type="entry name" value="CofE-like"/>
    <property type="match status" value="1"/>
</dbReference>
<sequence>MTSLSISTYPGIPEIQAQDDLATIIGDVIQASAEGIAAGDILVVTSKIVSKAEGRQVAATDLDEAISTETVRVVASRPHPGGVTQIVENRQGLILAAAGVDNSNTPDGTVLLLPDDPDASAQALCTVLRTRFEVPIGIIISDTLGRAWREGQTDTAIGAAGVQVFEDYRGTEDSFGNILSASTAAVADEIAGAGDLVKRKVSGRPVALVRGLQDLVLTDDELSDPAHTAKSLIRPSENDMFRLGSKEAYAQGFEDGHVTARASES</sequence>
<dbReference type="InterPro" id="IPR008225">
    <property type="entry name" value="F420-0_g-glutamyl_ligase"/>
</dbReference>
<keyword evidence="5" id="KW-0630">Potassium</keyword>
<evidence type="ECO:0000256" key="7">
    <source>
        <dbReference type="ARBA" id="ARBA00023211"/>
    </source>
</evidence>
<evidence type="ECO:0000313" key="9">
    <source>
        <dbReference type="EMBL" id="GAA2034952.1"/>
    </source>
</evidence>
<evidence type="ECO:0000259" key="8">
    <source>
        <dbReference type="Pfam" id="PF01996"/>
    </source>
</evidence>
<comment type="caution">
    <text evidence="9">The sequence shown here is derived from an EMBL/GenBank/DDBJ whole genome shotgun (WGS) entry which is preliminary data.</text>
</comment>
<keyword evidence="7" id="KW-0464">Manganese</keyword>
<name>A0ABP5FZH1_9MICC</name>
<organism evidence="9 10">
    <name type="scientific">Yaniella flava</name>
    <dbReference type="NCBI Taxonomy" id="287930"/>
    <lineage>
        <taxon>Bacteria</taxon>
        <taxon>Bacillati</taxon>
        <taxon>Actinomycetota</taxon>
        <taxon>Actinomycetes</taxon>
        <taxon>Micrococcales</taxon>
        <taxon>Micrococcaceae</taxon>
        <taxon>Yaniella</taxon>
    </lineage>
</organism>
<dbReference type="EMBL" id="BAAAMN010000022">
    <property type="protein sequence ID" value="GAA2034952.1"/>
    <property type="molecule type" value="Genomic_DNA"/>
</dbReference>
<proteinExistence type="predicted"/>
<dbReference type="Gene3D" id="3.30.1330.100">
    <property type="entry name" value="CofE-like"/>
    <property type="match status" value="2"/>
</dbReference>
<evidence type="ECO:0000256" key="1">
    <source>
        <dbReference type="ARBA" id="ARBA00022598"/>
    </source>
</evidence>